<evidence type="ECO:0000256" key="13">
    <source>
        <dbReference type="PIRSR" id="PIRSR617512-4"/>
    </source>
</evidence>
<comment type="cofactor">
    <cofactor evidence="12">
        <name>Ca(2+)</name>
        <dbReference type="ChEBI" id="CHEBI:29108"/>
    </cofactor>
    <text evidence="12">Binds 1 Ca(2+) ion per subunit.</text>
</comment>
<dbReference type="FunCoup" id="A0A2G4YS79">
    <property type="interactions" value="69"/>
</dbReference>
<dbReference type="GO" id="GO:0009055">
    <property type="term" value="F:electron transfer activity"/>
    <property type="evidence" value="ECO:0007669"/>
    <property type="project" value="InterPro"/>
</dbReference>
<protein>
    <submittedName>
        <fullName evidence="15">PQQ-dependent dehydrogenase, methanol/ethanol family</fullName>
    </submittedName>
</protein>
<dbReference type="InterPro" id="IPR001479">
    <property type="entry name" value="Quinoprotein_DH_CS"/>
</dbReference>
<dbReference type="SUPFAM" id="SSF46626">
    <property type="entry name" value="Cytochrome c"/>
    <property type="match status" value="1"/>
</dbReference>
<feature type="binding site" description="axial binding residue" evidence="12">
    <location>
        <position position="669"/>
    </location>
    <ligand>
        <name>heme c</name>
        <dbReference type="ChEBI" id="CHEBI:61717"/>
    </ligand>
    <ligandPart>
        <name>Fe</name>
        <dbReference type="ChEBI" id="CHEBI:18248"/>
    </ligandPart>
</feature>
<keyword evidence="8 12" id="KW-0408">Iron</keyword>
<keyword evidence="4" id="KW-0732">Signal</keyword>
<dbReference type="GO" id="GO:0016020">
    <property type="term" value="C:membrane"/>
    <property type="evidence" value="ECO:0007669"/>
    <property type="project" value="InterPro"/>
</dbReference>
<keyword evidence="9 13" id="KW-1015">Disulfide bond</keyword>
<evidence type="ECO:0000256" key="2">
    <source>
        <dbReference type="ARBA" id="ARBA00022617"/>
    </source>
</evidence>
<feature type="binding site" evidence="12">
    <location>
        <position position="326"/>
    </location>
    <ligand>
        <name>Ca(2+)</name>
        <dbReference type="ChEBI" id="CHEBI:29108"/>
    </ligand>
</feature>
<dbReference type="GO" id="GO:0030288">
    <property type="term" value="C:outer membrane-bounded periplasmic space"/>
    <property type="evidence" value="ECO:0007669"/>
    <property type="project" value="InterPro"/>
</dbReference>
<feature type="binding site" evidence="11">
    <location>
        <position position="261"/>
    </location>
    <ligand>
        <name>pyrroloquinoline quinone</name>
        <dbReference type="ChEBI" id="CHEBI:58442"/>
    </ligand>
</feature>
<gene>
    <name evidence="15" type="ORF">CRD36_07145</name>
</gene>
<dbReference type="CDD" id="cd10279">
    <property type="entry name" value="PQQ_ADH_II"/>
    <property type="match status" value="1"/>
</dbReference>
<keyword evidence="3 12" id="KW-0479">Metal-binding</keyword>
<dbReference type="InterPro" id="IPR002372">
    <property type="entry name" value="PQQ_rpt_dom"/>
</dbReference>
<dbReference type="InterPro" id="IPR017512">
    <property type="entry name" value="PQQ_MeOH/EtOH_DH"/>
</dbReference>
<evidence type="ECO:0000256" key="5">
    <source>
        <dbReference type="ARBA" id="ARBA00022837"/>
    </source>
</evidence>
<feature type="binding site" description="covalent" evidence="11">
    <location>
        <position position="630"/>
    </location>
    <ligand>
        <name>heme c</name>
        <dbReference type="ChEBI" id="CHEBI:61717"/>
    </ligand>
</feature>
<evidence type="ECO:0000256" key="8">
    <source>
        <dbReference type="ARBA" id="ARBA00023004"/>
    </source>
</evidence>
<dbReference type="Gene3D" id="1.10.760.10">
    <property type="entry name" value="Cytochrome c-like domain"/>
    <property type="match status" value="1"/>
</dbReference>
<sequence>MRVLITFLVLFFGTWSQGFCFDRENPALSPGAIDSERLRHIAQEPGEWLTVGRDFGETHYSPLTLINDQNVDRLGFAWQYDTDTHRGLEATPIFVDGVLYVTGNWGIVYAIDGKTGQEIWTFDPEVPGRWARNACCDVVSRGLSVWKGKVYAASLDGRLFALNATNGAVIWQTDTFVDRSRPYTITGAPRIAGKNVVIGNGGAEYGVRGYVSAFDLDTGKLAWRFYTVPGDPKKPFEHPELEMASKTWDPDSRWDVGGGGTAWDAMVYDPDLNLLYVGTGNGSPWVQAERSPGGGDNLFLSSILAINPDTGRLAWHYQTTPGDNWDYTSTQPIILTDLEFKGKQRKVLMQAPKNGFFYVLDRETGELLSAEKYATVTWASHVDMKTGKPQILEQANYDAERKLILPSPAGAHNWQPMAYNPNTGLVYIPAMNDPAIYERRKRFTYIKGINNQGAHFSEGTITSELGHVSEEEAGGFLLAWDPVKGKPAWRHKLGHFIFHGGVLTTAGNLVVQARDDGLLVVYAADTGKVLHQIQTGSSILAAPLSYTIDGEQYIAVMAGYGGGPFGYFPVGSAVEKYGNEGRLLAFKLGGTAVPLPEELPPLGPLPKPPVGQTVSAEVLAEGKNLFTKACGECHWNINGGYPDLRRMSPEVHASFQDIVWGGEREALGMAGFGDILSKEQVEAIHAYLIKLSYEAYHAQTEENKK</sequence>
<evidence type="ECO:0000313" key="15">
    <source>
        <dbReference type="EMBL" id="PHZ85178.1"/>
    </source>
</evidence>
<name>A0A2G4YS79_9PROT</name>
<comment type="caution">
    <text evidence="15">The sequence shown here is derived from an EMBL/GenBank/DDBJ whole genome shotgun (WGS) entry which is preliminary data.</text>
</comment>
<feature type="active site" description="Proton acceptor" evidence="10">
    <location>
        <position position="326"/>
    </location>
</feature>
<dbReference type="PROSITE" id="PS51007">
    <property type="entry name" value="CYTC"/>
    <property type="match status" value="1"/>
</dbReference>
<dbReference type="Pfam" id="PF13442">
    <property type="entry name" value="Cytochrome_CBB3"/>
    <property type="match status" value="1"/>
</dbReference>
<proteinExistence type="inferred from homology"/>
<feature type="binding site" description="axial binding residue" evidence="12">
    <location>
        <position position="634"/>
    </location>
    <ligand>
        <name>heme c</name>
        <dbReference type="ChEBI" id="CHEBI:61717"/>
    </ligand>
    <ligandPart>
        <name>Fe</name>
        <dbReference type="ChEBI" id="CHEBI:18248"/>
    </ligandPart>
</feature>
<feature type="disulfide bond" evidence="13">
    <location>
        <begin position="135"/>
        <end position="136"/>
    </location>
</feature>
<evidence type="ECO:0000256" key="7">
    <source>
        <dbReference type="ARBA" id="ARBA00023002"/>
    </source>
</evidence>
<dbReference type="OrthoDB" id="9794322at2"/>
<evidence type="ECO:0000256" key="9">
    <source>
        <dbReference type="ARBA" id="ARBA00023157"/>
    </source>
</evidence>
<accession>A0A2G4YS79</accession>
<dbReference type="GO" id="GO:0005509">
    <property type="term" value="F:calcium ion binding"/>
    <property type="evidence" value="ECO:0007669"/>
    <property type="project" value="InterPro"/>
</dbReference>
<dbReference type="RefSeq" id="WP_099472066.1">
    <property type="nucleotide sequence ID" value="NZ_CP041025.1"/>
</dbReference>
<feature type="binding site" evidence="11">
    <location>
        <position position="141"/>
    </location>
    <ligand>
        <name>pyrroloquinoline quinone</name>
        <dbReference type="ChEBI" id="CHEBI:58442"/>
    </ligand>
</feature>
<feature type="binding site" description="covalent" evidence="11">
    <location>
        <position position="633"/>
    </location>
    <ligand>
        <name>heme c</name>
        <dbReference type="ChEBI" id="CHEBI:61717"/>
    </ligand>
</feature>
<evidence type="ECO:0000256" key="12">
    <source>
        <dbReference type="PIRSR" id="PIRSR617512-3"/>
    </source>
</evidence>
<evidence type="ECO:0000256" key="6">
    <source>
        <dbReference type="ARBA" id="ARBA00022891"/>
    </source>
</evidence>
<feature type="binding site" evidence="11">
    <location>
        <position position="89"/>
    </location>
    <ligand>
        <name>pyrroloquinoline quinone</name>
        <dbReference type="ChEBI" id="CHEBI:58442"/>
    </ligand>
</feature>
<keyword evidence="5 12" id="KW-0106">Calcium</keyword>
<dbReference type="GO" id="GO:0016614">
    <property type="term" value="F:oxidoreductase activity, acting on CH-OH group of donors"/>
    <property type="evidence" value="ECO:0007669"/>
    <property type="project" value="InterPro"/>
</dbReference>
<comment type="similarity">
    <text evidence="1">Belongs to the bacterial PQQ dehydrogenase family.</text>
</comment>
<feature type="binding site" evidence="11">
    <location>
        <position position="353"/>
    </location>
    <ligand>
        <name>pyrroloquinoline quinone</name>
        <dbReference type="ChEBI" id="CHEBI:58442"/>
    </ligand>
</feature>
<evidence type="ECO:0000256" key="11">
    <source>
        <dbReference type="PIRSR" id="PIRSR617512-2"/>
    </source>
</evidence>
<dbReference type="InterPro" id="IPR011047">
    <property type="entry name" value="Quinoprotein_ADH-like_sf"/>
</dbReference>
<dbReference type="EMBL" id="PDEM01000016">
    <property type="protein sequence ID" value="PHZ85178.1"/>
    <property type="molecule type" value="Genomic_DNA"/>
</dbReference>
<feature type="binding site" evidence="11">
    <location>
        <begin position="413"/>
        <end position="414"/>
    </location>
    <ligand>
        <name>pyrroloquinoline quinone</name>
        <dbReference type="ChEBI" id="CHEBI:58442"/>
    </ligand>
</feature>
<evidence type="ECO:0000256" key="4">
    <source>
        <dbReference type="ARBA" id="ARBA00022729"/>
    </source>
</evidence>
<feature type="binding site" evidence="11">
    <location>
        <begin position="202"/>
        <end position="203"/>
    </location>
    <ligand>
        <name>pyrroloquinoline quinone</name>
        <dbReference type="ChEBI" id="CHEBI:58442"/>
    </ligand>
</feature>
<evidence type="ECO:0000256" key="3">
    <source>
        <dbReference type="ARBA" id="ARBA00022723"/>
    </source>
</evidence>
<dbReference type="GO" id="GO:0020037">
    <property type="term" value="F:heme binding"/>
    <property type="evidence" value="ECO:0007669"/>
    <property type="project" value="InterPro"/>
</dbReference>
<dbReference type="Proteomes" id="UP000229730">
    <property type="component" value="Unassembled WGS sequence"/>
</dbReference>
<dbReference type="InParanoid" id="A0A2G4YS79"/>
<dbReference type="Gene3D" id="2.140.10.10">
    <property type="entry name" value="Quinoprotein alcohol dehydrogenase-like superfamily"/>
    <property type="match status" value="1"/>
</dbReference>
<comment type="cofactor">
    <cofactor evidence="11">
        <name>heme c</name>
        <dbReference type="ChEBI" id="CHEBI:61717"/>
    </cofactor>
    <text evidence="11">Binds 1 heme c group per subunit.</text>
</comment>
<comment type="cofactor">
    <cofactor evidence="11">
        <name>pyrroloquinoline quinone</name>
        <dbReference type="ChEBI" id="CHEBI:58442"/>
    </cofactor>
    <text evidence="11">Binds 1 PQQ group per subunit.</text>
</comment>
<keyword evidence="7" id="KW-0560">Oxidoreductase</keyword>
<reference evidence="15 16" key="1">
    <citation type="submission" date="2017-10" db="EMBL/GenBank/DDBJ databases">
        <title>Frigbacter circumglobatus gen. nov. sp. nov., isolated from sediment cultured in situ.</title>
        <authorList>
            <person name="Zhao Z."/>
        </authorList>
    </citation>
    <scope>NUCLEOTIDE SEQUENCE [LARGE SCALE GENOMIC DNA]</scope>
    <source>
        <strain evidence="15 16">ZYL</strain>
    </source>
</reference>
<dbReference type="InterPro" id="IPR018391">
    <property type="entry name" value="PQQ_b-propeller_rpt"/>
</dbReference>
<evidence type="ECO:0000256" key="1">
    <source>
        <dbReference type="ARBA" id="ARBA00008156"/>
    </source>
</evidence>
<keyword evidence="6 11" id="KW-0634">PQQ</keyword>
<dbReference type="PROSITE" id="PS00364">
    <property type="entry name" value="BACTERIAL_PQQ_2"/>
    <property type="match status" value="1"/>
</dbReference>
<feature type="binding site" evidence="12">
    <location>
        <position position="204"/>
    </location>
    <ligand>
        <name>Ca(2+)</name>
        <dbReference type="ChEBI" id="CHEBI:29108"/>
    </ligand>
</feature>
<dbReference type="Pfam" id="PF01011">
    <property type="entry name" value="PQQ"/>
    <property type="match status" value="2"/>
</dbReference>
<dbReference type="AlphaFoldDB" id="A0A2G4YS79"/>
<dbReference type="SUPFAM" id="SSF50998">
    <property type="entry name" value="Quinoprotein alcohol dehydrogenase-like"/>
    <property type="match status" value="1"/>
</dbReference>
<evidence type="ECO:0000256" key="10">
    <source>
        <dbReference type="PIRSR" id="PIRSR617512-1"/>
    </source>
</evidence>
<organism evidence="15 16">
    <name type="scientific">Paremcibacter congregatus</name>
    <dbReference type="NCBI Taxonomy" id="2043170"/>
    <lineage>
        <taxon>Bacteria</taxon>
        <taxon>Pseudomonadati</taxon>
        <taxon>Pseudomonadota</taxon>
        <taxon>Alphaproteobacteria</taxon>
        <taxon>Emcibacterales</taxon>
        <taxon>Emcibacteraceae</taxon>
        <taxon>Paremcibacter</taxon>
    </lineage>
</organism>
<dbReference type="InterPro" id="IPR036909">
    <property type="entry name" value="Cyt_c-like_dom_sf"/>
</dbReference>
<feature type="binding site" evidence="11">
    <location>
        <position position="186"/>
    </location>
    <ligand>
        <name>pyrroloquinoline quinone</name>
        <dbReference type="ChEBI" id="CHEBI:58442"/>
    </ligand>
</feature>
<feature type="binding site" evidence="12">
    <location>
        <position position="281"/>
    </location>
    <ligand>
        <name>Ca(2+)</name>
        <dbReference type="ChEBI" id="CHEBI:29108"/>
    </ligand>
</feature>
<feature type="domain" description="Cytochrome c" evidence="14">
    <location>
        <begin position="617"/>
        <end position="692"/>
    </location>
</feature>
<dbReference type="NCBIfam" id="TIGR03075">
    <property type="entry name" value="PQQ_enz_alc_DH"/>
    <property type="match status" value="1"/>
</dbReference>
<evidence type="ECO:0000313" key="16">
    <source>
        <dbReference type="Proteomes" id="UP000229730"/>
    </source>
</evidence>
<dbReference type="PANTHER" id="PTHR32303">
    <property type="entry name" value="QUINOPROTEIN ALCOHOL DEHYDROGENASE (CYTOCHROME C)"/>
    <property type="match status" value="1"/>
</dbReference>
<dbReference type="SMART" id="SM00564">
    <property type="entry name" value="PQQ"/>
    <property type="match status" value="5"/>
</dbReference>
<keyword evidence="16" id="KW-1185">Reference proteome</keyword>
<evidence type="ECO:0000259" key="14">
    <source>
        <dbReference type="PROSITE" id="PS51007"/>
    </source>
</evidence>
<dbReference type="InterPro" id="IPR009056">
    <property type="entry name" value="Cyt_c-like_dom"/>
</dbReference>
<keyword evidence="2 11" id="KW-0349">Heme</keyword>